<gene>
    <name evidence="1" type="ORF">AUEXF2481DRAFT_6233</name>
</gene>
<protein>
    <submittedName>
        <fullName evidence="1">Uncharacterized protein</fullName>
    </submittedName>
</protein>
<proteinExistence type="predicted"/>
<accession>A0A074Z5H6</accession>
<evidence type="ECO:0000313" key="2">
    <source>
        <dbReference type="Proteomes" id="UP000030641"/>
    </source>
</evidence>
<name>A0A074Z5H6_AURSE</name>
<reference evidence="1 2" key="1">
    <citation type="journal article" date="2014" name="BMC Genomics">
        <title>Genome sequencing of four Aureobasidium pullulans varieties: biotechnological potential, stress tolerance, and description of new species.</title>
        <authorList>
            <person name="Gostin Ar C."/>
            <person name="Ohm R.A."/>
            <person name="Kogej T."/>
            <person name="Sonjak S."/>
            <person name="Turk M."/>
            <person name="Zajc J."/>
            <person name="Zalar P."/>
            <person name="Grube M."/>
            <person name="Sun H."/>
            <person name="Han J."/>
            <person name="Sharma A."/>
            <person name="Chiniquy J."/>
            <person name="Ngan C.Y."/>
            <person name="Lipzen A."/>
            <person name="Barry K."/>
            <person name="Grigoriev I.V."/>
            <person name="Gunde-Cimerman N."/>
        </authorList>
    </citation>
    <scope>NUCLEOTIDE SEQUENCE [LARGE SCALE GENOMIC DNA]</scope>
    <source>
        <strain evidence="1 2">EXF-2481</strain>
    </source>
</reference>
<dbReference type="InParanoid" id="A0A074Z5H6"/>
<sequence>MTPAARPPPHFRRCSLRSAVGRVASFTSSLGENADLVASALMVVQLPKEHDGTSRALGYTASFRAFNVSSAIPDTYGDKATIIRPSVEKSLHITDVLHWLKTPFGNGVFALLIQSDWRKLAFVVQAFRVQKTLRHLVAESPSLVKVCKGAHTNVQSCGQVSLQLSTLQLGMICSKGKL</sequence>
<dbReference type="EMBL" id="KL584763">
    <property type="protein sequence ID" value="KEQ94181.1"/>
    <property type="molecule type" value="Genomic_DNA"/>
</dbReference>
<dbReference type="GeneID" id="25369602"/>
<dbReference type="Proteomes" id="UP000030641">
    <property type="component" value="Unassembled WGS sequence"/>
</dbReference>
<dbReference type="AlphaFoldDB" id="A0A074Z5H6"/>
<dbReference type="HOGENOM" id="CLU_1510299_0_0_1"/>
<organism evidence="1 2">
    <name type="scientific">Aureobasidium subglaciale (strain EXF-2481)</name>
    <name type="common">Aureobasidium pullulans var. subglaciale</name>
    <dbReference type="NCBI Taxonomy" id="1043005"/>
    <lineage>
        <taxon>Eukaryota</taxon>
        <taxon>Fungi</taxon>
        <taxon>Dikarya</taxon>
        <taxon>Ascomycota</taxon>
        <taxon>Pezizomycotina</taxon>
        <taxon>Dothideomycetes</taxon>
        <taxon>Dothideomycetidae</taxon>
        <taxon>Dothideales</taxon>
        <taxon>Saccotheciaceae</taxon>
        <taxon>Aureobasidium</taxon>
    </lineage>
</organism>
<evidence type="ECO:0000313" key="1">
    <source>
        <dbReference type="EMBL" id="KEQ94181.1"/>
    </source>
</evidence>
<keyword evidence="2" id="KW-1185">Reference proteome</keyword>
<dbReference type="RefSeq" id="XP_013342485.1">
    <property type="nucleotide sequence ID" value="XM_013487031.1"/>
</dbReference>
<dbReference type="OrthoDB" id="10637129at2759"/>